<keyword evidence="5" id="KW-0408">Iron</keyword>
<protein>
    <recommendedName>
        <fullName evidence="9">Peroxidase</fullName>
    </recommendedName>
</protein>
<dbReference type="InterPro" id="IPR010255">
    <property type="entry name" value="Haem_peroxidase_sf"/>
</dbReference>
<reference evidence="7 8" key="1">
    <citation type="submission" date="2024-04" db="EMBL/GenBank/DDBJ databases">
        <authorList>
            <person name="Rising A."/>
            <person name="Reimegard J."/>
            <person name="Sonavane S."/>
            <person name="Akerstrom W."/>
            <person name="Nylinder S."/>
            <person name="Hedman E."/>
            <person name="Kallberg Y."/>
        </authorList>
    </citation>
    <scope>NUCLEOTIDE SEQUENCE [LARGE SCALE GENOMIC DNA]</scope>
</reference>
<keyword evidence="3" id="KW-0560">Oxidoreductase</keyword>
<dbReference type="PANTHER" id="PTHR11475">
    <property type="entry name" value="OXIDASE/PEROXIDASE"/>
    <property type="match status" value="1"/>
</dbReference>
<dbReference type="Proteomes" id="UP001497382">
    <property type="component" value="Unassembled WGS sequence"/>
</dbReference>
<dbReference type="GO" id="GO:0006979">
    <property type="term" value="P:response to oxidative stress"/>
    <property type="evidence" value="ECO:0007669"/>
    <property type="project" value="InterPro"/>
</dbReference>
<evidence type="ECO:0000256" key="2">
    <source>
        <dbReference type="ARBA" id="ARBA00022525"/>
    </source>
</evidence>
<dbReference type="GO" id="GO:0005576">
    <property type="term" value="C:extracellular region"/>
    <property type="evidence" value="ECO:0007669"/>
    <property type="project" value="UniProtKB-SubCell"/>
</dbReference>
<feature type="region of interest" description="Disordered" evidence="6">
    <location>
        <begin position="1"/>
        <end position="23"/>
    </location>
</feature>
<evidence type="ECO:0000313" key="7">
    <source>
        <dbReference type="EMBL" id="CAL1288898.1"/>
    </source>
</evidence>
<organism evidence="7 8">
    <name type="scientific">Larinioides sclopetarius</name>
    <dbReference type="NCBI Taxonomy" id="280406"/>
    <lineage>
        <taxon>Eukaryota</taxon>
        <taxon>Metazoa</taxon>
        <taxon>Ecdysozoa</taxon>
        <taxon>Arthropoda</taxon>
        <taxon>Chelicerata</taxon>
        <taxon>Arachnida</taxon>
        <taxon>Araneae</taxon>
        <taxon>Araneomorphae</taxon>
        <taxon>Entelegynae</taxon>
        <taxon>Araneoidea</taxon>
        <taxon>Araneidae</taxon>
        <taxon>Larinioides</taxon>
    </lineage>
</organism>
<dbReference type="PRINTS" id="PR00457">
    <property type="entry name" value="ANPEROXIDASE"/>
</dbReference>
<dbReference type="Gene3D" id="1.10.640.10">
    <property type="entry name" value="Haem peroxidase domain superfamily, animal type"/>
    <property type="match status" value="1"/>
</dbReference>
<keyword evidence="5" id="KW-0349">Heme</keyword>
<evidence type="ECO:0000256" key="3">
    <source>
        <dbReference type="ARBA" id="ARBA00022559"/>
    </source>
</evidence>
<sequence length="326" mass="36991">MSLPKIQRIVQQSTDSKSRNGRNMLLRLTPASYEGKGDVRKSVTDDPLPEPRDISQYALKDIHRPTTEVTYLFTAHGQIIAHDLSRAIQPSTNCCLPHNAEKEECTMAISVRPDDPFYSQFNKTCISFQRSKQCIFCKTVHRAQKNSATAQLDANIVYGVSEEEVKKLRANDETGKLKSSAKNKGYLLPAGKDKRDPFCPKGQDSKCFLSGDFRVNMHATLTSLQTVYMRQHNKIANRLKKINPHWGDEKLFQEARKILIALHQCITNKEYLPILLGRNTVELFDLSVKNGPRGTKYFSQVLLAEFQEHAHAAFRLHSMVPTYIGL</sequence>
<evidence type="ECO:0000256" key="6">
    <source>
        <dbReference type="SAM" id="MobiDB-lite"/>
    </source>
</evidence>
<evidence type="ECO:0000256" key="5">
    <source>
        <dbReference type="PIRSR" id="PIRSR619791-2"/>
    </source>
</evidence>
<accession>A0AAV2AXV5</accession>
<dbReference type="PROSITE" id="PS50292">
    <property type="entry name" value="PEROXIDASE_3"/>
    <property type="match status" value="1"/>
</dbReference>
<dbReference type="PANTHER" id="PTHR11475:SF4">
    <property type="entry name" value="CHORION PEROXIDASE"/>
    <property type="match status" value="1"/>
</dbReference>
<dbReference type="AlphaFoldDB" id="A0AAV2AXV5"/>
<keyword evidence="5" id="KW-0479">Metal-binding</keyword>
<gene>
    <name evidence="7" type="ORF">LARSCL_LOCUS15624</name>
</gene>
<dbReference type="EMBL" id="CAXIEN010000239">
    <property type="protein sequence ID" value="CAL1288898.1"/>
    <property type="molecule type" value="Genomic_DNA"/>
</dbReference>
<dbReference type="Pfam" id="PF03098">
    <property type="entry name" value="An_peroxidase"/>
    <property type="match status" value="1"/>
</dbReference>
<feature type="binding site" description="axial binding residue" evidence="5">
    <location>
        <position position="317"/>
    </location>
    <ligand>
        <name>heme b</name>
        <dbReference type="ChEBI" id="CHEBI:60344"/>
    </ligand>
    <ligandPart>
        <name>Fe</name>
        <dbReference type="ChEBI" id="CHEBI:18248"/>
    </ligandPart>
</feature>
<keyword evidence="2" id="KW-0964">Secreted</keyword>
<proteinExistence type="predicted"/>
<comment type="caution">
    <text evidence="7">The sequence shown here is derived from an EMBL/GenBank/DDBJ whole genome shotgun (WGS) entry which is preliminary data.</text>
</comment>
<evidence type="ECO:0000256" key="4">
    <source>
        <dbReference type="ARBA" id="ARBA00023180"/>
    </source>
</evidence>
<dbReference type="InterPro" id="IPR019791">
    <property type="entry name" value="Haem_peroxidase_animal"/>
</dbReference>
<dbReference type="SUPFAM" id="SSF48113">
    <property type="entry name" value="Heme-dependent peroxidases"/>
    <property type="match status" value="1"/>
</dbReference>
<dbReference type="GO" id="GO:0020037">
    <property type="term" value="F:heme binding"/>
    <property type="evidence" value="ECO:0007669"/>
    <property type="project" value="InterPro"/>
</dbReference>
<evidence type="ECO:0000313" key="8">
    <source>
        <dbReference type="Proteomes" id="UP001497382"/>
    </source>
</evidence>
<dbReference type="GO" id="GO:0046872">
    <property type="term" value="F:metal ion binding"/>
    <property type="evidence" value="ECO:0007669"/>
    <property type="project" value="UniProtKB-KW"/>
</dbReference>
<keyword evidence="4" id="KW-0325">Glycoprotein</keyword>
<keyword evidence="3" id="KW-0575">Peroxidase</keyword>
<comment type="subcellular location">
    <subcellularLocation>
        <location evidence="1">Secreted</location>
    </subcellularLocation>
</comment>
<keyword evidence="8" id="KW-1185">Reference proteome</keyword>
<evidence type="ECO:0000256" key="1">
    <source>
        <dbReference type="ARBA" id="ARBA00004613"/>
    </source>
</evidence>
<name>A0AAV2AXV5_9ARAC</name>
<evidence type="ECO:0008006" key="9">
    <source>
        <dbReference type="Google" id="ProtNLM"/>
    </source>
</evidence>
<dbReference type="InterPro" id="IPR037120">
    <property type="entry name" value="Haem_peroxidase_sf_animal"/>
</dbReference>
<dbReference type="GO" id="GO:0004601">
    <property type="term" value="F:peroxidase activity"/>
    <property type="evidence" value="ECO:0007669"/>
    <property type="project" value="UniProtKB-KW"/>
</dbReference>